<dbReference type="EMBL" id="FMJB01000040">
    <property type="protein sequence ID" value="SCM66793.1"/>
    <property type="molecule type" value="Genomic_DNA"/>
</dbReference>
<dbReference type="EC" id="1.1.99.14" evidence="6"/>
<comment type="function">
    <text evidence="6">Component of a complex that catalyzes the oxidation of glycolate to glyoxylate.</text>
</comment>
<protein>
    <recommendedName>
        <fullName evidence="6">Glycolate oxidase iron-sulfur subunit</fullName>
        <ecNumber evidence="6">1.1.99.14</ecNumber>
    </recommendedName>
</protein>
<evidence type="ECO:0000313" key="8">
    <source>
        <dbReference type="EMBL" id="SCM66793.1"/>
    </source>
</evidence>
<evidence type="ECO:0000256" key="4">
    <source>
        <dbReference type="ARBA" id="ARBA00023004"/>
    </source>
</evidence>
<dbReference type="Gene3D" id="1.10.1060.10">
    <property type="entry name" value="Alpha-helical ferredoxin"/>
    <property type="match status" value="1"/>
</dbReference>
<dbReference type="FunFam" id="1.10.1060.10:FF:000012">
    <property type="entry name" value="Glycolate oxidase iron-sulfur subunit"/>
    <property type="match status" value="1"/>
</dbReference>
<proteinExistence type="predicted"/>
<feature type="domain" description="4Fe-4S ferredoxin-type" evidence="7">
    <location>
        <begin position="14"/>
        <end position="46"/>
    </location>
</feature>
<evidence type="ECO:0000256" key="2">
    <source>
        <dbReference type="ARBA" id="ARBA00022723"/>
    </source>
</evidence>
<evidence type="ECO:0000256" key="3">
    <source>
        <dbReference type="ARBA" id="ARBA00022737"/>
    </source>
</evidence>
<dbReference type="Proteomes" id="UP000184085">
    <property type="component" value="Unassembled WGS sequence"/>
</dbReference>
<dbReference type="GO" id="GO:0046872">
    <property type="term" value="F:metal ion binding"/>
    <property type="evidence" value="ECO:0007669"/>
    <property type="project" value="UniProtKB-UniRule"/>
</dbReference>
<dbReference type="PROSITE" id="PS00198">
    <property type="entry name" value="4FE4S_FER_1"/>
    <property type="match status" value="1"/>
</dbReference>
<evidence type="ECO:0000313" key="9">
    <source>
        <dbReference type="Proteomes" id="UP000184085"/>
    </source>
</evidence>
<evidence type="ECO:0000256" key="1">
    <source>
        <dbReference type="ARBA" id="ARBA00022485"/>
    </source>
</evidence>
<comment type="cofactor">
    <cofactor evidence="6">
        <name>[4Fe-4S] cluster</name>
        <dbReference type="ChEBI" id="CHEBI:49883"/>
    </cofactor>
    <text evidence="6">Binds 2 [4Fe-4S] clusters.</text>
</comment>
<dbReference type="GO" id="GO:0019154">
    <property type="term" value="F:glycolate dehydrogenase activity"/>
    <property type="evidence" value="ECO:0007669"/>
    <property type="project" value="UniProtKB-EC"/>
</dbReference>
<keyword evidence="3" id="KW-0677">Repeat</keyword>
<dbReference type="PANTHER" id="PTHR32479">
    <property type="entry name" value="GLYCOLATE OXIDASE IRON-SULFUR SUBUNIT"/>
    <property type="match status" value="1"/>
</dbReference>
<dbReference type="InterPro" id="IPR009051">
    <property type="entry name" value="Helical_ferredxn"/>
</dbReference>
<keyword evidence="9" id="KW-1185">Reference proteome</keyword>
<dbReference type="InterPro" id="IPR012257">
    <property type="entry name" value="Glc_ox_4Fe-4S"/>
</dbReference>
<dbReference type="PIRSF" id="PIRSF000139">
    <property type="entry name" value="Glc_ox_4Fe-4S"/>
    <property type="match status" value="1"/>
</dbReference>
<dbReference type="InterPro" id="IPR004017">
    <property type="entry name" value="Cys_rich_dom"/>
</dbReference>
<keyword evidence="6" id="KW-0249">Electron transport</keyword>
<gene>
    <name evidence="8" type="primary">glcF</name>
    <name evidence="8" type="ORF">KARMA_0975</name>
</gene>
<comment type="catalytic activity">
    <reaction evidence="6">
        <text>(R)-lactate + A = pyruvate + AH2</text>
        <dbReference type="Rhea" id="RHEA:15089"/>
        <dbReference type="ChEBI" id="CHEBI:13193"/>
        <dbReference type="ChEBI" id="CHEBI:15361"/>
        <dbReference type="ChEBI" id="CHEBI:16004"/>
        <dbReference type="ChEBI" id="CHEBI:17499"/>
    </reaction>
</comment>
<name>A0A1M4MWB0_9RHOB</name>
<evidence type="ECO:0000256" key="5">
    <source>
        <dbReference type="ARBA" id="ARBA00023014"/>
    </source>
</evidence>
<keyword evidence="4 6" id="KW-0408">Iron</keyword>
<dbReference type="NCBIfam" id="NF008434">
    <property type="entry name" value="PRK11274.1"/>
    <property type="match status" value="1"/>
</dbReference>
<dbReference type="RefSeq" id="WP_072704887.1">
    <property type="nucleotide sequence ID" value="NZ_FMJB01000040.1"/>
</dbReference>
<dbReference type="GO" id="GO:0051539">
    <property type="term" value="F:4 iron, 4 sulfur cluster binding"/>
    <property type="evidence" value="ECO:0007669"/>
    <property type="project" value="UniProtKB-UniRule"/>
</dbReference>
<dbReference type="PANTHER" id="PTHR32479:SF17">
    <property type="entry name" value="GLYCOLATE OXIDASE IRON-SULFUR SUBUNIT"/>
    <property type="match status" value="1"/>
</dbReference>
<dbReference type="AlphaFoldDB" id="A0A1M4MWB0"/>
<dbReference type="PROSITE" id="PS51379">
    <property type="entry name" value="4FE4S_FER_2"/>
    <property type="match status" value="2"/>
</dbReference>
<dbReference type="InterPro" id="IPR017896">
    <property type="entry name" value="4Fe4S_Fe-S-bd"/>
</dbReference>
<evidence type="ECO:0000256" key="6">
    <source>
        <dbReference type="PIRNR" id="PIRNR000139"/>
    </source>
</evidence>
<keyword evidence="5 6" id="KW-0411">Iron-sulfur</keyword>
<dbReference type="SUPFAM" id="SSF54862">
    <property type="entry name" value="4Fe-4S ferredoxins"/>
    <property type="match status" value="1"/>
</dbReference>
<organism evidence="8 9">
    <name type="scientific">Donghicola eburneus</name>
    <dbReference type="NCBI Taxonomy" id="393278"/>
    <lineage>
        <taxon>Bacteria</taxon>
        <taxon>Pseudomonadati</taxon>
        <taxon>Pseudomonadota</taxon>
        <taxon>Alphaproteobacteria</taxon>
        <taxon>Rhodobacterales</taxon>
        <taxon>Roseobacteraceae</taxon>
        <taxon>Donghicola</taxon>
    </lineage>
</organism>
<dbReference type="Pfam" id="PF02754">
    <property type="entry name" value="CCG"/>
    <property type="match status" value="2"/>
</dbReference>
<dbReference type="Pfam" id="PF13183">
    <property type="entry name" value="Fer4_8"/>
    <property type="match status" value="1"/>
</dbReference>
<feature type="domain" description="4Fe-4S ferredoxin-type" evidence="7">
    <location>
        <begin position="67"/>
        <end position="96"/>
    </location>
</feature>
<keyword evidence="1 6" id="KW-0004">4Fe-4S</keyword>
<keyword evidence="2 6" id="KW-0479">Metal-binding</keyword>
<reference evidence="9" key="1">
    <citation type="submission" date="2016-09" db="EMBL/GenBank/DDBJ databases">
        <authorList>
            <person name="Wibberg D."/>
        </authorList>
    </citation>
    <scope>NUCLEOTIDE SEQUENCE [LARGE SCALE GENOMIC DNA]</scope>
</reference>
<comment type="catalytic activity">
    <reaction evidence="6">
        <text>glycolate + A = glyoxylate + AH2</text>
        <dbReference type="Rhea" id="RHEA:21264"/>
        <dbReference type="ChEBI" id="CHEBI:13193"/>
        <dbReference type="ChEBI" id="CHEBI:17499"/>
        <dbReference type="ChEBI" id="CHEBI:29805"/>
        <dbReference type="ChEBI" id="CHEBI:36655"/>
        <dbReference type="EC" id="1.1.99.14"/>
    </reaction>
</comment>
<dbReference type="InterPro" id="IPR017900">
    <property type="entry name" value="4Fe4S_Fe_S_CS"/>
</dbReference>
<keyword evidence="6" id="KW-0813">Transport</keyword>
<evidence type="ECO:0000259" key="7">
    <source>
        <dbReference type="PROSITE" id="PS51379"/>
    </source>
</evidence>
<sequence length="438" mass="48252">MQTFFTDEQLQDPGTKRANEVLRTCVHCGFCTATCPTYQVLGDELDSPRGRIYLIKDMLENNRVPDEKTVRHVDRCLSCLACMTTCPSGVHYMHLVDHARAYIEKNYTRPWHDRALRWMLAQILPYPSRFRFALWLAKMGRPFKGLVPDPRLKAMLEMAPKQVPPVSANDRPQTFAPAAPKRMRVALMTGCAQKALNTDINDATIRLLRRFGCEVVIAEGAGCCGALTHHMGRENDSHDAAAANIRAWTREIQQGGLDAIVINTSGCGTTVKDYWHMFRNSELSADAEQISALAMDVSELLLKLDIPAGEDKGLTVAYHAACSLQHGQQIKAAPKDLLKKVGFQIVEPADPYLCCGSAGTYNLMQPEISGKLKERKVRTLEAKNPDVIAAGNIGCMMQIGSGTKTPIVHSVELLDWATGGPMPRAMGGVRPGEVPILV</sequence>
<accession>A0A1M4MWB0</accession>